<name>A0ABZ1SJX1_9ACTN</name>
<gene>
    <name evidence="1" type="ORF">OG913_27580</name>
</gene>
<organism evidence="1 2">
    <name type="scientific">Microbispora hainanensis</name>
    <dbReference type="NCBI Taxonomy" id="568844"/>
    <lineage>
        <taxon>Bacteria</taxon>
        <taxon>Bacillati</taxon>
        <taxon>Actinomycetota</taxon>
        <taxon>Actinomycetes</taxon>
        <taxon>Streptosporangiales</taxon>
        <taxon>Streptosporangiaceae</taxon>
        <taxon>Microbispora</taxon>
    </lineage>
</organism>
<proteinExistence type="predicted"/>
<evidence type="ECO:0000313" key="2">
    <source>
        <dbReference type="Proteomes" id="UP001432011"/>
    </source>
</evidence>
<protein>
    <submittedName>
        <fullName evidence="1">Uncharacterized protein</fullName>
    </submittedName>
</protein>
<accession>A0ABZ1SJX1</accession>
<sequence length="63" mass="6787">MPARRPRRAPARAVPARAVPARAVPARVVPARVVRPPASCWTTADERIVSGPPGIMLLMPRGR</sequence>
<dbReference type="Proteomes" id="UP001432011">
    <property type="component" value="Chromosome"/>
</dbReference>
<dbReference type="RefSeq" id="WP_328708709.1">
    <property type="nucleotide sequence ID" value="NZ_CP108085.1"/>
</dbReference>
<evidence type="ECO:0000313" key="1">
    <source>
        <dbReference type="EMBL" id="WUP73154.1"/>
    </source>
</evidence>
<dbReference type="EMBL" id="CP108085">
    <property type="protein sequence ID" value="WUP73154.1"/>
    <property type="molecule type" value="Genomic_DNA"/>
</dbReference>
<reference evidence="1" key="1">
    <citation type="submission" date="2022-10" db="EMBL/GenBank/DDBJ databases">
        <title>The complete genomes of actinobacterial strains from the NBC collection.</title>
        <authorList>
            <person name="Joergensen T.S."/>
            <person name="Alvarez Arevalo M."/>
            <person name="Sterndorff E.B."/>
            <person name="Faurdal D."/>
            <person name="Vuksanovic O."/>
            <person name="Mourched A.-S."/>
            <person name="Charusanti P."/>
            <person name="Shaw S."/>
            <person name="Blin K."/>
            <person name="Weber T."/>
        </authorList>
    </citation>
    <scope>NUCLEOTIDE SEQUENCE</scope>
    <source>
        <strain evidence="1">NBC_00254</strain>
    </source>
</reference>
<keyword evidence="2" id="KW-1185">Reference proteome</keyword>